<keyword evidence="1" id="KW-0472">Membrane</keyword>
<dbReference type="RefSeq" id="WP_176267663.1">
    <property type="nucleotide sequence ID" value="NZ_JABWGV010000003.1"/>
</dbReference>
<feature type="transmembrane region" description="Helical" evidence="1">
    <location>
        <begin position="506"/>
        <end position="526"/>
    </location>
</feature>
<dbReference type="AlphaFoldDB" id="A0A850HDX2"/>
<name>A0A850HDX2_9SPHN</name>
<reference evidence="2 3" key="1">
    <citation type="submission" date="2020-06" db="EMBL/GenBank/DDBJ databases">
        <title>Altererythrobacter sp. HHU K3-1.</title>
        <authorList>
            <person name="Zhang D."/>
            <person name="Xue H."/>
        </authorList>
    </citation>
    <scope>NUCLEOTIDE SEQUENCE [LARGE SCALE GENOMIC DNA]</scope>
    <source>
        <strain evidence="2 3">HHU K3-1</strain>
    </source>
</reference>
<keyword evidence="1" id="KW-0812">Transmembrane</keyword>
<feature type="transmembrane region" description="Helical" evidence="1">
    <location>
        <begin position="319"/>
        <end position="337"/>
    </location>
</feature>
<dbReference type="EMBL" id="JABWGV010000003">
    <property type="protein sequence ID" value="NVD45379.1"/>
    <property type="molecule type" value="Genomic_DNA"/>
</dbReference>
<dbReference type="Proteomes" id="UP000561438">
    <property type="component" value="Unassembled WGS sequence"/>
</dbReference>
<comment type="caution">
    <text evidence="2">The sequence shown here is derived from an EMBL/GenBank/DDBJ whole genome shotgun (WGS) entry which is preliminary data.</text>
</comment>
<gene>
    <name evidence="2" type="ORF">HUV48_10205</name>
</gene>
<organism evidence="2 3">
    <name type="scientific">Qipengyuania atrilutea</name>
    <dbReference type="NCBI Taxonomy" id="2744473"/>
    <lineage>
        <taxon>Bacteria</taxon>
        <taxon>Pseudomonadati</taxon>
        <taxon>Pseudomonadota</taxon>
        <taxon>Alphaproteobacteria</taxon>
        <taxon>Sphingomonadales</taxon>
        <taxon>Erythrobacteraceae</taxon>
        <taxon>Qipengyuania</taxon>
    </lineage>
</organism>
<keyword evidence="3" id="KW-1185">Reference proteome</keyword>
<evidence type="ECO:0000256" key="1">
    <source>
        <dbReference type="SAM" id="Phobius"/>
    </source>
</evidence>
<evidence type="ECO:0000313" key="2">
    <source>
        <dbReference type="EMBL" id="NVD45379.1"/>
    </source>
</evidence>
<proteinExistence type="predicted"/>
<evidence type="ECO:0000313" key="3">
    <source>
        <dbReference type="Proteomes" id="UP000561438"/>
    </source>
</evidence>
<accession>A0A850HDX2</accession>
<evidence type="ECO:0008006" key="4">
    <source>
        <dbReference type="Google" id="ProtNLM"/>
    </source>
</evidence>
<keyword evidence="1" id="KW-1133">Transmembrane helix</keyword>
<dbReference type="Gene3D" id="3.40.50.450">
    <property type="match status" value="1"/>
</dbReference>
<sequence>MANTHPPRPRLSLNIGITGHRIRAFTPELLREIGPVLDRLFEDLATAARELHVEESDLFDESEAILRLHTPLAAGSDQLAATSARRAGFYVRALLPFAEDDYRQDFAGRELTEFQHHLNQADTVFALPGDRNADDAYVMVGKAVIAASDILVAIWDGLPAAGPGGTAHVIDLAQDAGVPVVHVPINRERNQIGEIRLLANDGSNAEPSIERSLTGYRTLVADVLAPHDRVERQHLHDYFRETERLKNPRFEYPVLLALLGVKKLGSPWRQNSIEEDIEAEWSSLRGTYPAGIRKPLERSYAWANFLAIRYAQKFRSGHITNYALSALAVLIALTGLIVPALKLYLVILELAVIGLIFLNTRAGRKGDWHRRWLQYRHLAESLRPLLYLKRIGLAGPPFRTDRILMSANRTKIDRDWTRWYAAAIWREMASPSGEIETAEIPELVETVIAECIKPQADYHRVNAHRMRHLDHRLHEVGSLIMGTVIAACGLFIAGYFLLPWLISEMAVALVFLTAGLPAAGAAVFGMRGHGEHLLQASRSADTALALDESIVRLRAITDLEALARALQRMASIMLADLDEWTTSYSERSLEIPA</sequence>
<feature type="transmembrane region" description="Helical" evidence="1">
    <location>
        <begin position="343"/>
        <end position="362"/>
    </location>
</feature>
<feature type="transmembrane region" description="Helical" evidence="1">
    <location>
        <begin position="476"/>
        <end position="500"/>
    </location>
</feature>
<protein>
    <recommendedName>
        <fullName evidence="4">SMODS and SLOG-associating 2TM effector domain-containing protein</fullName>
    </recommendedName>
</protein>